<sequence>RQHSCQNQVQARAKKIRWIERKLLIDHEYSKRSMLCIFWVYISRDTTALIRVFLQVNCRFQVYTTQDTTGMIRAFLQVNCRFQVYTTQDTTGMIRVFLQVNCRFQ</sequence>
<proteinExistence type="predicted"/>
<feature type="non-terminal residue" evidence="1">
    <location>
        <position position="1"/>
    </location>
</feature>
<reference evidence="1 2" key="1">
    <citation type="submission" date="2022-05" db="EMBL/GenBank/DDBJ databases">
        <authorList>
            <consortium name="Genoscope - CEA"/>
            <person name="William W."/>
        </authorList>
    </citation>
    <scope>NUCLEOTIDE SEQUENCE [LARGE SCALE GENOMIC DNA]</scope>
</reference>
<feature type="non-terminal residue" evidence="1">
    <location>
        <position position="105"/>
    </location>
</feature>
<evidence type="ECO:0000313" key="2">
    <source>
        <dbReference type="Proteomes" id="UP001159427"/>
    </source>
</evidence>
<protein>
    <submittedName>
        <fullName evidence="1">Uncharacterized protein</fullName>
    </submittedName>
</protein>
<accession>A0ABN8LUV6</accession>
<keyword evidence="2" id="KW-1185">Reference proteome</keyword>
<name>A0ABN8LUV6_9CNID</name>
<dbReference type="Proteomes" id="UP001159427">
    <property type="component" value="Unassembled WGS sequence"/>
</dbReference>
<evidence type="ECO:0000313" key="1">
    <source>
        <dbReference type="EMBL" id="CAH3019338.1"/>
    </source>
</evidence>
<dbReference type="EMBL" id="CALNXI010000113">
    <property type="protein sequence ID" value="CAH3019338.1"/>
    <property type="molecule type" value="Genomic_DNA"/>
</dbReference>
<organism evidence="1 2">
    <name type="scientific">Porites evermanni</name>
    <dbReference type="NCBI Taxonomy" id="104178"/>
    <lineage>
        <taxon>Eukaryota</taxon>
        <taxon>Metazoa</taxon>
        <taxon>Cnidaria</taxon>
        <taxon>Anthozoa</taxon>
        <taxon>Hexacorallia</taxon>
        <taxon>Scleractinia</taxon>
        <taxon>Fungiina</taxon>
        <taxon>Poritidae</taxon>
        <taxon>Porites</taxon>
    </lineage>
</organism>
<comment type="caution">
    <text evidence="1">The sequence shown here is derived from an EMBL/GenBank/DDBJ whole genome shotgun (WGS) entry which is preliminary data.</text>
</comment>
<gene>
    <name evidence="1" type="ORF">PEVE_00002268</name>
</gene>